<accession>A0A3N0BM51</accession>
<dbReference type="InterPro" id="IPR018873">
    <property type="entry name" value="KilA-N_DNA-bd_domain"/>
</dbReference>
<protein>
    <submittedName>
        <fullName evidence="2">ORF6N domain-containing protein</fullName>
    </submittedName>
</protein>
<keyword evidence="3" id="KW-1185">Reference proteome</keyword>
<dbReference type="Pfam" id="PF10543">
    <property type="entry name" value="ORF6N"/>
    <property type="match status" value="1"/>
</dbReference>
<proteinExistence type="predicted"/>
<gene>
    <name evidence="2" type="ORF">D7004_19265</name>
</gene>
<name>A0A3N0BM51_9SPHI</name>
<evidence type="ECO:0000313" key="3">
    <source>
        <dbReference type="Proteomes" id="UP000274046"/>
    </source>
</evidence>
<feature type="domain" description="KilA-N DNA-binding" evidence="1">
    <location>
        <begin position="17"/>
        <end position="103"/>
    </location>
</feature>
<organism evidence="2 3">
    <name type="scientific">Pedobacter jejuensis</name>
    <dbReference type="NCBI Taxonomy" id="1268550"/>
    <lineage>
        <taxon>Bacteria</taxon>
        <taxon>Pseudomonadati</taxon>
        <taxon>Bacteroidota</taxon>
        <taxon>Sphingobacteriia</taxon>
        <taxon>Sphingobacteriales</taxon>
        <taxon>Sphingobacteriaceae</taxon>
        <taxon>Pedobacter</taxon>
    </lineage>
</organism>
<evidence type="ECO:0000259" key="1">
    <source>
        <dbReference type="Pfam" id="PF10543"/>
    </source>
</evidence>
<dbReference type="OrthoDB" id="9816206at2"/>
<comment type="caution">
    <text evidence="2">The sequence shown here is derived from an EMBL/GenBank/DDBJ whole genome shotgun (WGS) entry which is preliminary data.</text>
</comment>
<sequence length="179" mass="21132">MTAKQTLSIIPENILVNKIYEIRGHKVMLDSDLAELYGVETKRLNEQIRRNQDRFPEDFMFQLTESEWESLRSQIATSKIGRGGRTYLPNVFTEHGVLMLSSVLNSQQAIQVNIQIVRIFTRLRKWISENGELKYEIEDIKRKLNNQDKNIELVFTYLDKLMDKKNEPRKRIGYKPDDL</sequence>
<dbReference type="RefSeq" id="WP_123207462.1">
    <property type="nucleotide sequence ID" value="NZ_RBEE01000045.1"/>
</dbReference>
<dbReference type="EMBL" id="RBEE01000045">
    <property type="protein sequence ID" value="RNL49558.1"/>
    <property type="molecule type" value="Genomic_DNA"/>
</dbReference>
<dbReference type="AlphaFoldDB" id="A0A3N0BM51"/>
<evidence type="ECO:0000313" key="2">
    <source>
        <dbReference type="EMBL" id="RNL49558.1"/>
    </source>
</evidence>
<dbReference type="Proteomes" id="UP000274046">
    <property type="component" value="Unassembled WGS sequence"/>
</dbReference>
<reference evidence="2 3" key="1">
    <citation type="submission" date="2018-10" db="EMBL/GenBank/DDBJ databases">
        <title>Genome sequencing of Pedobacter jejuensis TNB23.</title>
        <authorList>
            <person name="Cho Y.-J."/>
            <person name="Cho A."/>
            <person name="Kim O.-S."/>
        </authorList>
    </citation>
    <scope>NUCLEOTIDE SEQUENCE [LARGE SCALE GENOMIC DNA]</scope>
    <source>
        <strain evidence="2 3">TNB23</strain>
    </source>
</reference>